<comment type="caution">
    <text evidence="4">The sequence shown here is derived from an EMBL/GenBank/DDBJ whole genome shotgun (WGS) entry which is preliminary data.</text>
</comment>
<dbReference type="PANTHER" id="PTHR33525">
    <property type="match status" value="1"/>
</dbReference>
<feature type="domain" description="HDOD" evidence="3">
    <location>
        <begin position="204"/>
        <end position="399"/>
    </location>
</feature>
<dbReference type="EMBL" id="DSTK01000040">
    <property type="protein sequence ID" value="HFK98530.1"/>
    <property type="molecule type" value="Genomic_DNA"/>
</dbReference>
<dbReference type="SMART" id="SM00471">
    <property type="entry name" value="HDc"/>
    <property type="match status" value="1"/>
</dbReference>
<keyword evidence="1" id="KW-0145">Chemotaxis</keyword>
<reference evidence="4" key="1">
    <citation type="journal article" date="2020" name="mSystems">
        <title>Genome- and Community-Level Interaction Insights into Carbon Utilization and Element Cycling Functions of Hydrothermarchaeota in Hydrothermal Sediment.</title>
        <authorList>
            <person name="Zhou Z."/>
            <person name="Liu Y."/>
            <person name="Xu W."/>
            <person name="Pan J."/>
            <person name="Luo Z.H."/>
            <person name="Li M."/>
        </authorList>
    </citation>
    <scope>NUCLEOTIDE SEQUENCE [LARGE SCALE GENOMIC DNA]</scope>
    <source>
        <strain evidence="4">SpSt-456</strain>
    </source>
</reference>
<dbReference type="NCBIfam" id="TIGR00277">
    <property type="entry name" value="HDIG"/>
    <property type="match status" value="1"/>
</dbReference>
<dbReference type="Gene3D" id="3.30.1330.200">
    <property type="match status" value="1"/>
</dbReference>
<sequence length="471" mass="50899">MRFRTGSLRVGESLLMLGKGKEVRSVIVPSGEMAVRSRGPEVLEAYLGTCVGVALWDREAGVGGLFHALLAEPLSGGSPPAEPFRYAATGLPLFLDALEGKGAKASRMEAAVAGGAIVGPSDDVQLDLQLGARTLERVELFLRSTRIPVKVSETGGTFTCCLRLHCLDWTPEIVPVGSHFFRPGISGPIPKPDRTAVESAVAQVKPIPQIAFKILSLLRSETYQMGEISREIRLDQVLAAKVLALCNSPIYGASEKIESIDRALVFLGERRILQLALSVFLSAIFPSKPGGYSLCKGGLFQHAVTTALVAEFLARRLGMAQGRAYTYGLLHDIGKIVLDQLVTQHAPLFYRQALQSTRPLKEIEKELFGMDHSETGVLLVRHWNLPMDVADVVGGHHSSDAVVPEAAPEEVALITVADFVTNRFLAGAQMERLDPNPVIPAVRRCGLSADRLEKMIADMPLALIRQQAAGF</sequence>
<dbReference type="Gene3D" id="1.10.3210.10">
    <property type="entry name" value="Hypothetical protein af1432"/>
    <property type="match status" value="1"/>
</dbReference>
<dbReference type="SUPFAM" id="SSF64438">
    <property type="entry name" value="CNF1/YfiH-like putative cysteine hydrolases"/>
    <property type="match status" value="1"/>
</dbReference>
<evidence type="ECO:0000256" key="1">
    <source>
        <dbReference type="ARBA" id="ARBA00022500"/>
    </source>
</evidence>
<evidence type="ECO:0000259" key="3">
    <source>
        <dbReference type="PROSITE" id="PS51833"/>
    </source>
</evidence>
<dbReference type="InterPro" id="IPR005659">
    <property type="entry name" value="Chemorcpt_Glu_NH3ase_CheD"/>
</dbReference>
<dbReference type="InterPro" id="IPR003607">
    <property type="entry name" value="HD/PDEase_dom"/>
</dbReference>
<dbReference type="InterPro" id="IPR011324">
    <property type="entry name" value="Cytotoxic_necrot_fac-like_cat"/>
</dbReference>
<evidence type="ECO:0000256" key="2">
    <source>
        <dbReference type="ARBA" id="ARBA00022801"/>
    </source>
</evidence>
<dbReference type="AlphaFoldDB" id="A0A832EKL9"/>
<dbReference type="Pfam" id="PF08668">
    <property type="entry name" value="HDOD"/>
    <property type="match status" value="1"/>
</dbReference>
<accession>A0A832EKL9</accession>
<evidence type="ECO:0000313" key="4">
    <source>
        <dbReference type="EMBL" id="HFK98530.1"/>
    </source>
</evidence>
<dbReference type="SUPFAM" id="SSF109604">
    <property type="entry name" value="HD-domain/PDEase-like"/>
    <property type="match status" value="1"/>
</dbReference>
<dbReference type="GO" id="GO:0006935">
    <property type="term" value="P:chemotaxis"/>
    <property type="evidence" value="ECO:0007669"/>
    <property type="project" value="UniProtKB-KW"/>
</dbReference>
<dbReference type="CDD" id="cd16352">
    <property type="entry name" value="CheD"/>
    <property type="match status" value="1"/>
</dbReference>
<dbReference type="GO" id="GO:0050568">
    <property type="term" value="F:protein-glutamine glutaminase activity"/>
    <property type="evidence" value="ECO:0007669"/>
    <property type="project" value="InterPro"/>
</dbReference>
<dbReference type="CDD" id="cd00077">
    <property type="entry name" value="HDc"/>
    <property type="match status" value="1"/>
</dbReference>
<dbReference type="InterPro" id="IPR013976">
    <property type="entry name" value="HDOD"/>
</dbReference>
<keyword evidence="2" id="KW-0378">Hydrolase</keyword>
<dbReference type="PANTHER" id="PTHR33525:SF3">
    <property type="entry name" value="RIBONUCLEASE Y"/>
    <property type="match status" value="1"/>
</dbReference>
<dbReference type="PROSITE" id="PS51833">
    <property type="entry name" value="HDOD"/>
    <property type="match status" value="1"/>
</dbReference>
<gene>
    <name evidence="4" type="ORF">ENS06_14550</name>
</gene>
<dbReference type="InterPro" id="IPR052340">
    <property type="entry name" value="RNase_Y/CdgJ"/>
</dbReference>
<protein>
    <submittedName>
        <fullName evidence="4">HDOD domain-containing protein</fullName>
    </submittedName>
</protein>
<dbReference type="Pfam" id="PF03975">
    <property type="entry name" value="CheD"/>
    <property type="match status" value="1"/>
</dbReference>
<proteinExistence type="predicted"/>
<dbReference type="InterPro" id="IPR038592">
    <property type="entry name" value="CheD-like_sf"/>
</dbReference>
<name>A0A832EKL9_9BACT</name>
<organism evidence="4">
    <name type="scientific">Desulfacinum infernum</name>
    <dbReference type="NCBI Taxonomy" id="35837"/>
    <lineage>
        <taxon>Bacteria</taxon>
        <taxon>Pseudomonadati</taxon>
        <taxon>Thermodesulfobacteriota</taxon>
        <taxon>Syntrophobacteria</taxon>
        <taxon>Syntrophobacterales</taxon>
        <taxon>Syntrophobacteraceae</taxon>
        <taxon>Desulfacinum</taxon>
    </lineage>
</organism>
<dbReference type="InterPro" id="IPR006675">
    <property type="entry name" value="HDIG_dom"/>
</dbReference>